<evidence type="ECO:0000313" key="2">
    <source>
        <dbReference type="Proteomes" id="UP000565715"/>
    </source>
</evidence>
<reference evidence="1 2" key="1">
    <citation type="submission" date="2020-04" db="EMBL/GenBank/DDBJ databases">
        <title>MicrobeNet Type strains.</title>
        <authorList>
            <person name="Nicholson A.C."/>
        </authorList>
    </citation>
    <scope>NUCLEOTIDE SEQUENCE [LARGE SCALE GENOMIC DNA]</scope>
    <source>
        <strain evidence="1 2">DSM 45078</strain>
    </source>
</reference>
<comment type="caution">
    <text evidence="1">The sequence shown here is derived from an EMBL/GenBank/DDBJ whole genome shotgun (WGS) entry which is preliminary data.</text>
</comment>
<keyword evidence="2" id="KW-1185">Reference proteome</keyword>
<gene>
    <name evidence="1" type="ORF">HGA13_27335</name>
</gene>
<sequence length="365" mass="38891">MTLAQKTLTNRLDELRGAAPTSRHNARTISALTANPGCARRALLDAAAVDKTVIAQELGFPPQFGQSPFAITRGNSFEAMVKAHGCAELLRLLREELGLSIPEVGYHDLATVGDNATNSIRYQRTKQLLGQALDSGQGTLFDHPMLRLEIAGATAYLEPDVVALQIGGKFYVVEIKSFAIVDGQADPAQVASAAQQSAVYVLAMRELLRELGYSPDAVAHESILVAARDFTNRPVAAKLDLRKQLAVIGRQLSRLTSIDSLLDLVPAGASFTPGDGLSDTVSAIPSRYAPECMSSCELAFACRSEARTQGSVDTLGRGVCDDLGGIDNLDTVLALAEGTLEPGPEHADIAEMLRQAQALRLEVAR</sequence>
<dbReference type="RefSeq" id="WP_068039202.1">
    <property type="nucleotide sequence ID" value="NZ_JAAXOO010000007.1"/>
</dbReference>
<evidence type="ECO:0008006" key="3">
    <source>
        <dbReference type="Google" id="ProtNLM"/>
    </source>
</evidence>
<protein>
    <recommendedName>
        <fullName evidence="3">Secreted protein</fullName>
    </recommendedName>
</protein>
<dbReference type="Proteomes" id="UP000565715">
    <property type="component" value="Unassembled WGS sequence"/>
</dbReference>
<proteinExistence type="predicted"/>
<accession>A0A846XME2</accession>
<dbReference type="AlphaFoldDB" id="A0A846XME2"/>
<dbReference type="EMBL" id="JAAXOO010000007">
    <property type="protein sequence ID" value="NKY36757.1"/>
    <property type="molecule type" value="Genomic_DNA"/>
</dbReference>
<organism evidence="1 2">
    <name type="scientific">Nocardia speluncae</name>
    <dbReference type="NCBI Taxonomy" id="419477"/>
    <lineage>
        <taxon>Bacteria</taxon>
        <taxon>Bacillati</taxon>
        <taxon>Actinomycetota</taxon>
        <taxon>Actinomycetes</taxon>
        <taxon>Mycobacteriales</taxon>
        <taxon>Nocardiaceae</taxon>
        <taxon>Nocardia</taxon>
    </lineage>
</organism>
<evidence type="ECO:0000313" key="1">
    <source>
        <dbReference type="EMBL" id="NKY36757.1"/>
    </source>
</evidence>
<name>A0A846XME2_9NOCA</name>